<dbReference type="AlphaFoldDB" id="A0A3M0A483"/>
<dbReference type="OrthoDB" id="680899at2"/>
<comment type="caution">
    <text evidence="1">The sequence shown here is derived from an EMBL/GenBank/DDBJ whole genome shotgun (WGS) entry which is preliminary data.</text>
</comment>
<name>A0A3M0A483_9FLAO</name>
<evidence type="ECO:0000313" key="1">
    <source>
        <dbReference type="EMBL" id="RMA78329.1"/>
    </source>
</evidence>
<protein>
    <submittedName>
        <fullName evidence="1">Uncharacterized protein</fullName>
    </submittedName>
</protein>
<dbReference type="RefSeq" id="WP_121924437.1">
    <property type="nucleotide sequence ID" value="NZ_CBCSGA010000005.1"/>
</dbReference>
<accession>A0A3M0A483</accession>
<dbReference type="Proteomes" id="UP000280368">
    <property type="component" value="Unassembled WGS sequence"/>
</dbReference>
<reference evidence="1 2" key="1">
    <citation type="submission" date="2018-10" db="EMBL/GenBank/DDBJ databases">
        <title>Genomic Encyclopedia of Archaeal and Bacterial Type Strains, Phase II (KMG-II): from individual species to whole genera.</title>
        <authorList>
            <person name="Goeker M."/>
        </authorList>
    </citation>
    <scope>NUCLEOTIDE SEQUENCE [LARGE SCALE GENOMIC DNA]</scope>
    <source>
        <strain evidence="1 2">DSM 19727</strain>
    </source>
</reference>
<gene>
    <name evidence="1" type="ORF">BC961_0710</name>
</gene>
<organism evidence="1 2">
    <name type="scientific">Flavobacterium weaverense</name>
    <dbReference type="NCBI Taxonomy" id="271156"/>
    <lineage>
        <taxon>Bacteria</taxon>
        <taxon>Pseudomonadati</taxon>
        <taxon>Bacteroidota</taxon>
        <taxon>Flavobacteriia</taxon>
        <taxon>Flavobacteriales</taxon>
        <taxon>Flavobacteriaceae</taxon>
        <taxon>Flavobacterium</taxon>
    </lineage>
</organism>
<evidence type="ECO:0000313" key="2">
    <source>
        <dbReference type="Proteomes" id="UP000280368"/>
    </source>
</evidence>
<sequence>MGNENEFKLIDGVFSHEEAANVMTALFNYKIDYHNREDFSNHIRFNKDLSHSKIRIQELFEAKEAIKKIIEDTSSAGSNLVIKSTITISFEKPHV</sequence>
<proteinExistence type="predicted"/>
<keyword evidence="2" id="KW-1185">Reference proteome</keyword>
<dbReference type="EMBL" id="REFH01000007">
    <property type="protein sequence ID" value="RMA78329.1"/>
    <property type="molecule type" value="Genomic_DNA"/>
</dbReference>